<keyword evidence="4 5" id="KW-0456">Lyase</keyword>
<dbReference type="PANTHER" id="PTHR21631">
    <property type="entry name" value="ISOCITRATE LYASE/MALATE SYNTHASE"/>
    <property type="match status" value="1"/>
</dbReference>
<dbReference type="SUPFAM" id="SSF51621">
    <property type="entry name" value="Phosphoenolpyruvate/pyruvate domain"/>
    <property type="match status" value="1"/>
</dbReference>
<dbReference type="InterPro" id="IPR015813">
    <property type="entry name" value="Pyrv/PenolPyrv_kinase-like_dom"/>
</dbReference>
<evidence type="ECO:0000256" key="3">
    <source>
        <dbReference type="ARBA" id="ARBA00012260"/>
    </source>
</evidence>
<dbReference type="GO" id="GO:0019752">
    <property type="term" value="P:carboxylic acid metabolic process"/>
    <property type="evidence" value="ECO:0007669"/>
    <property type="project" value="InterPro"/>
</dbReference>
<evidence type="ECO:0000256" key="4">
    <source>
        <dbReference type="ARBA" id="ARBA00023239"/>
    </source>
</evidence>
<dbReference type="GO" id="GO:0046421">
    <property type="term" value="F:methylisocitrate lyase activity"/>
    <property type="evidence" value="ECO:0007669"/>
    <property type="project" value="UniProtKB-EC"/>
</dbReference>
<comment type="catalytic activity">
    <reaction evidence="1">
        <text>(2S,3R)-3-hydroxybutane-1,2,3-tricarboxylate = pyruvate + succinate</text>
        <dbReference type="Rhea" id="RHEA:16809"/>
        <dbReference type="ChEBI" id="CHEBI:15361"/>
        <dbReference type="ChEBI" id="CHEBI:30031"/>
        <dbReference type="ChEBI" id="CHEBI:57429"/>
        <dbReference type="EC" id="4.1.3.30"/>
    </reaction>
</comment>
<keyword evidence="6" id="KW-1185">Reference proteome</keyword>
<dbReference type="Gene3D" id="3.20.20.60">
    <property type="entry name" value="Phosphoenolpyruvate-binding domains"/>
    <property type="match status" value="1"/>
</dbReference>
<dbReference type="InterPro" id="IPR006254">
    <property type="entry name" value="Isocitrate_lyase"/>
</dbReference>
<dbReference type="EC" id="4.1.3.30" evidence="3"/>
<evidence type="ECO:0000256" key="2">
    <source>
        <dbReference type="ARBA" id="ARBA00005704"/>
    </source>
</evidence>
<reference evidence="6" key="1">
    <citation type="journal article" date="2018" name="Nat. Microbiol.">
        <title>Leveraging single-cell genomics to expand the fungal tree of life.</title>
        <authorList>
            <person name="Ahrendt S.R."/>
            <person name="Quandt C.A."/>
            <person name="Ciobanu D."/>
            <person name="Clum A."/>
            <person name="Salamov A."/>
            <person name="Andreopoulos B."/>
            <person name="Cheng J.F."/>
            <person name="Woyke T."/>
            <person name="Pelin A."/>
            <person name="Henrissat B."/>
            <person name="Reynolds N.K."/>
            <person name="Benny G.L."/>
            <person name="Smith M.E."/>
            <person name="James T.Y."/>
            <person name="Grigoriev I.V."/>
        </authorList>
    </citation>
    <scope>NUCLEOTIDE SEQUENCE [LARGE SCALE GENOMIC DNA]</scope>
</reference>
<gene>
    <name evidence="5" type="ORF">BDK51DRAFT_44155</name>
</gene>
<dbReference type="OrthoDB" id="2406767at2759"/>
<evidence type="ECO:0000313" key="6">
    <source>
        <dbReference type="Proteomes" id="UP000269721"/>
    </source>
</evidence>
<accession>A0A4P9VVX8</accession>
<dbReference type="PANTHER" id="PTHR21631:SF3">
    <property type="entry name" value="BIFUNCTIONAL GLYOXYLATE CYCLE PROTEIN"/>
    <property type="match status" value="1"/>
</dbReference>
<comment type="similarity">
    <text evidence="2">Belongs to the isocitrate lyase/PEP mutase superfamily. Isocitrate lyase family.</text>
</comment>
<dbReference type="Pfam" id="PF00463">
    <property type="entry name" value="ICL"/>
    <property type="match status" value="1"/>
</dbReference>
<dbReference type="AlphaFoldDB" id="A0A4P9VVX8"/>
<name>A0A4P9VVX8_9FUNG</name>
<sequence length="61" mass="6671">MLAYVETIQRQERKHGVETLAHQKWSGAEYYDNLIKTVQGGVASTAAMGAGVTETQFAAKK</sequence>
<dbReference type="InterPro" id="IPR040442">
    <property type="entry name" value="Pyrv_kinase-like_dom_sf"/>
</dbReference>
<dbReference type="Proteomes" id="UP000269721">
    <property type="component" value="Unassembled WGS sequence"/>
</dbReference>
<proteinExistence type="inferred from homology"/>
<protein>
    <recommendedName>
        <fullName evidence="3">methylisocitrate lyase</fullName>
        <ecNumber evidence="3">4.1.3.30</ecNumber>
    </recommendedName>
</protein>
<organism evidence="5 6">
    <name type="scientific">Blyttiomyces helicus</name>
    <dbReference type="NCBI Taxonomy" id="388810"/>
    <lineage>
        <taxon>Eukaryota</taxon>
        <taxon>Fungi</taxon>
        <taxon>Fungi incertae sedis</taxon>
        <taxon>Chytridiomycota</taxon>
        <taxon>Chytridiomycota incertae sedis</taxon>
        <taxon>Chytridiomycetes</taxon>
        <taxon>Chytridiomycetes incertae sedis</taxon>
        <taxon>Blyttiomyces</taxon>
    </lineage>
</organism>
<evidence type="ECO:0000256" key="1">
    <source>
        <dbReference type="ARBA" id="ARBA00001050"/>
    </source>
</evidence>
<dbReference type="GO" id="GO:0004451">
    <property type="term" value="F:isocitrate lyase activity"/>
    <property type="evidence" value="ECO:0007669"/>
    <property type="project" value="InterPro"/>
</dbReference>
<evidence type="ECO:0000313" key="5">
    <source>
        <dbReference type="EMBL" id="RKO83831.1"/>
    </source>
</evidence>
<dbReference type="EMBL" id="ML000789">
    <property type="protein sequence ID" value="RKO83831.1"/>
    <property type="molecule type" value="Genomic_DNA"/>
</dbReference>